<name>A0A0D0D1L8_9AGAM</name>
<dbReference type="InParanoid" id="A0A0D0D1L8"/>
<dbReference type="EMBL" id="KN825704">
    <property type="protein sequence ID" value="KIK81938.1"/>
    <property type="molecule type" value="Genomic_DNA"/>
</dbReference>
<dbReference type="AlphaFoldDB" id="A0A0D0D1L8"/>
<evidence type="ECO:0000313" key="2">
    <source>
        <dbReference type="Proteomes" id="UP000054538"/>
    </source>
</evidence>
<protein>
    <submittedName>
        <fullName evidence="1">Uncharacterized protein</fullName>
    </submittedName>
</protein>
<sequence>MCQYLECELNVAVVTFKIFEVIIQRDFIGLGPYTMYILPIMNKATLTSTANPLHHLQILVQVHHHPDQPIT</sequence>
<keyword evidence="2" id="KW-1185">Reference proteome</keyword>
<gene>
    <name evidence="1" type="ORF">PAXRUDRAFT_154888</name>
</gene>
<dbReference type="HOGENOM" id="CLU_2740816_0_0_1"/>
<accession>A0A0D0D1L8</accession>
<reference evidence="2" key="2">
    <citation type="submission" date="2015-01" db="EMBL/GenBank/DDBJ databases">
        <title>Evolutionary Origins and Diversification of the Mycorrhizal Mutualists.</title>
        <authorList>
            <consortium name="DOE Joint Genome Institute"/>
            <consortium name="Mycorrhizal Genomics Consortium"/>
            <person name="Kohler A."/>
            <person name="Kuo A."/>
            <person name="Nagy L.G."/>
            <person name="Floudas D."/>
            <person name="Copeland A."/>
            <person name="Barry K.W."/>
            <person name="Cichocki N."/>
            <person name="Veneault-Fourrey C."/>
            <person name="LaButti K."/>
            <person name="Lindquist E.A."/>
            <person name="Lipzen A."/>
            <person name="Lundell T."/>
            <person name="Morin E."/>
            <person name="Murat C."/>
            <person name="Riley R."/>
            <person name="Ohm R."/>
            <person name="Sun H."/>
            <person name="Tunlid A."/>
            <person name="Henrissat B."/>
            <person name="Grigoriev I.V."/>
            <person name="Hibbett D.S."/>
            <person name="Martin F."/>
        </authorList>
    </citation>
    <scope>NUCLEOTIDE SEQUENCE [LARGE SCALE GENOMIC DNA]</scope>
    <source>
        <strain evidence="2">Ve08.2h10</strain>
    </source>
</reference>
<dbReference type="Proteomes" id="UP000054538">
    <property type="component" value="Unassembled WGS sequence"/>
</dbReference>
<evidence type="ECO:0000313" key="1">
    <source>
        <dbReference type="EMBL" id="KIK81938.1"/>
    </source>
</evidence>
<organism evidence="1 2">
    <name type="scientific">Paxillus rubicundulus Ve08.2h10</name>
    <dbReference type="NCBI Taxonomy" id="930991"/>
    <lineage>
        <taxon>Eukaryota</taxon>
        <taxon>Fungi</taxon>
        <taxon>Dikarya</taxon>
        <taxon>Basidiomycota</taxon>
        <taxon>Agaricomycotina</taxon>
        <taxon>Agaricomycetes</taxon>
        <taxon>Agaricomycetidae</taxon>
        <taxon>Boletales</taxon>
        <taxon>Paxilineae</taxon>
        <taxon>Paxillaceae</taxon>
        <taxon>Paxillus</taxon>
    </lineage>
</organism>
<reference evidence="1 2" key="1">
    <citation type="submission" date="2014-04" db="EMBL/GenBank/DDBJ databases">
        <authorList>
            <consortium name="DOE Joint Genome Institute"/>
            <person name="Kuo A."/>
            <person name="Kohler A."/>
            <person name="Jargeat P."/>
            <person name="Nagy L.G."/>
            <person name="Floudas D."/>
            <person name="Copeland A."/>
            <person name="Barry K.W."/>
            <person name="Cichocki N."/>
            <person name="Veneault-Fourrey C."/>
            <person name="LaButti K."/>
            <person name="Lindquist E.A."/>
            <person name="Lipzen A."/>
            <person name="Lundell T."/>
            <person name="Morin E."/>
            <person name="Murat C."/>
            <person name="Sun H."/>
            <person name="Tunlid A."/>
            <person name="Henrissat B."/>
            <person name="Grigoriev I.V."/>
            <person name="Hibbett D.S."/>
            <person name="Martin F."/>
            <person name="Nordberg H.P."/>
            <person name="Cantor M.N."/>
            <person name="Hua S.X."/>
        </authorList>
    </citation>
    <scope>NUCLEOTIDE SEQUENCE [LARGE SCALE GENOMIC DNA]</scope>
    <source>
        <strain evidence="1 2">Ve08.2h10</strain>
    </source>
</reference>
<proteinExistence type="predicted"/>